<protein>
    <submittedName>
        <fullName evidence="1">C-4 methylsterol oxidase</fullName>
    </submittedName>
</protein>
<evidence type="ECO:0000313" key="2">
    <source>
        <dbReference type="Proteomes" id="UP000245626"/>
    </source>
</evidence>
<name>A0ACD0NPU0_9BASI</name>
<accession>A0ACD0NPU0</accession>
<dbReference type="Proteomes" id="UP000245626">
    <property type="component" value="Unassembled WGS sequence"/>
</dbReference>
<evidence type="ECO:0000313" key="1">
    <source>
        <dbReference type="EMBL" id="PWN47775.1"/>
    </source>
</evidence>
<proteinExistence type="predicted"/>
<sequence>MTEREPVDPPSSTVLPEGGEGEPFSLSVPLRNVKPVDLEGKPIPRSKHWGYQPTSWTNTPLKTFTFDLLLISTFIAFNSSSLGRDFYDRILQRYGDLNVRVWGTFWSTTAFYWFLSSLYAFVDLTGRPGWMFRYKVQPFSYVGPKEYLSISLVVLRNQFLVALPLIWLNYHTLDTPVESQALPGPWTTLFTILFDILCTEVGFYYIHRTLHSPSLYQLFHKQHHRYTAPVGLAATYCTVTEHVLSNLLPNILGTFLVPHHWSQMMFTFLFLEFGTISTHSGYNLPYLHSPLRHDYHHASFDQNYGPTGLLDSLHGTSDRFLSTLRQATERNGGDQDLARAEILRNLAALECSVSS</sequence>
<keyword evidence="2" id="KW-1185">Reference proteome</keyword>
<dbReference type="EMBL" id="KZ820341">
    <property type="protein sequence ID" value="PWN47775.1"/>
    <property type="molecule type" value="Genomic_DNA"/>
</dbReference>
<gene>
    <name evidence="1" type="ORF">IE53DRAFT_381872</name>
</gene>
<reference evidence="1 2" key="1">
    <citation type="journal article" date="2018" name="Mol. Biol. Evol.">
        <title>Broad Genomic Sampling Reveals a Smut Pathogenic Ancestry of the Fungal Clade Ustilaginomycotina.</title>
        <authorList>
            <person name="Kijpornyongpan T."/>
            <person name="Mondo S.J."/>
            <person name="Barry K."/>
            <person name="Sandor L."/>
            <person name="Lee J."/>
            <person name="Lipzen A."/>
            <person name="Pangilinan J."/>
            <person name="LaButti K."/>
            <person name="Hainaut M."/>
            <person name="Henrissat B."/>
            <person name="Grigoriev I.V."/>
            <person name="Spatafora J.W."/>
            <person name="Aime M.C."/>
        </authorList>
    </citation>
    <scope>NUCLEOTIDE SEQUENCE [LARGE SCALE GENOMIC DNA]</scope>
    <source>
        <strain evidence="1 2">SA 807</strain>
    </source>
</reference>
<organism evidence="1 2">
    <name type="scientific">Violaceomyces palustris</name>
    <dbReference type="NCBI Taxonomy" id="1673888"/>
    <lineage>
        <taxon>Eukaryota</taxon>
        <taxon>Fungi</taxon>
        <taxon>Dikarya</taxon>
        <taxon>Basidiomycota</taxon>
        <taxon>Ustilaginomycotina</taxon>
        <taxon>Ustilaginomycetes</taxon>
        <taxon>Violaceomycetales</taxon>
        <taxon>Violaceomycetaceae</taxon>
        <taxon>Violaceomyces</taxon>
    </lineage>
</organism>